<sequence>MKSSIQGLNIAGFCELDKQNYNAKNILINLNKCQVQEASKIEGCQLKNIQLQSNLSTNQDNNYSKRFQIPSDDTLKQYVHRKVRQELSYLLNSCEQTQSNKAGQKKQQELHSDLYGDKYFKNQQRDYAEQNEGVRVKAITDFQIQSPSLEKYGQNSGVCLTEVNLSSQVYTKYQKNKQKYFQLQKSQQSPLLIPCNNPTFENRQSFQKAENQRYEEIKKVQQQNLASISQFNNQEMNFQQIQSQSFVQEKPFLVKSRLRQYSQASPMSWDEFYQNDQQDLNFYNQSQYDLQRSQMKTRISPRKKINQDKIQNDSVLLDSKEDTCLTKQRLPCNKVKRGFSVDQAQQKSSDMINASYLLNCRSNLISYSTDLPSDSNDNNSSIDQNNQSKCQKEIVKRDLNFINQDMTDYPQKLEANDLILSKSMVNQSSKSPNSKSQLQNQQQKINQSYIFKDNSFNLLDKQQSNKINNLFTNKQSQYLGDQVSFPSLNNNQMMIKYQPSMLANFKKKFNYQLYKNKVLEQRNQKWENNKLRSNSLIYFDENQSMQKQSYSNQPPSKNLENLINRESKLVQNQQQQTCSYKNKNDINNFYCNLGDIIIEKKNSPKKSNNIQYDNIKTIDEEETLINSLDKSQSQFNQLRKYYYKKYSNIYI</sequence>
<dbReference type="KEGG" id="tet:TTHERM_00558420"/>
<reference evidence="2" key="1">
    <citation type="journal article" date="2006" name="PLoS Biol.">
        <title>Macronuclear genome sequence of the ciliate Tetrahymena thermophila, a model eukaryote.</title>
        <authorList>
            <person name="Eisen J.A."/>
            <person name="Coyne R.S."/>
            <person name="Wu M."/>
            <person name="Wu D."/>
            <person name="Thiagarajan M."/>
            <person name="Wortman J.R."/>
            <person name="Badger J.H."/>
            <person name="Ren Q."/>
            <person name="Amedeo P."/>
            <person name="Jones K.M."/>
            <person name="Tallon L.J."/>
            <person name="Delcher A.L."/>
            <person name="Salzberg S.L."/>
            <person name="Silva J.C."/>
            <person name="Haas B.J."/>
            <person name="Majoros W.H."/>
            <person name="Farzad M."/>
            <person name="Carlton J.M."/>
            <person name="Smith R.K. Jr."/>
            <person name="Garg J."/>
            <person name="Pearlman R.E."/>
            <person name="Karrer K.M."/>
            <person name="Sun L."/>
            <person name="Manning G."/>
            <person name="Elde N.C."/>
            <person name="Turkewitz A.P."/>
            <person name="Asai D.J."/>
            <person name="Wilkes D.E."/>
            <person name="Wang Y."/>
            <person name="Cai H."/>
            <person name="Collins K."/>
            <person name="Stewart B.A."/>
            <person name="Lee S.R."/>
            <person name="Wilamowska K."/>
            <person name="Weinberg Z."/>
            <person name="Ruzzo W.L."/>
            <person name="Wloga D."/>
            <person name="Gaertig J."/>
            <person name="Frankel J."/>
            <person name="Tsao C.-C."/>
            <person name="Gorovsky M.A."/>
            <person name="Keeling P.J."/>
            <person name="Waller R.F."/>
            <person name="Patron N.J."/>
            <person name="Cherry J.M."/>
            <person name="Stover N.A."/>
            <person name="Krieger C.J."/>
            <person name="del Toro C."/>
            <person name="Ryder H.F."/>
            <person name="Williamson S.C."/>
            <person name="Barbeau R.A."/>
            <person name="Hamilton E.P."/>
            <person name="Orias E."/>
        </authorList>
    </citation>
    <scope>NUCLEOTIDE SEQUENCE [LARGE SCALE GENOMIC DNA]</scope>
    <source>
        <strain evidence="2">SB210</strain>
    </source>
</reference>
<protein>
    <submittedName>
        <fullName evidence="1">Uncharacterized protein</fullName>
    </submittedName>
</protein>
<dbReference type="RefSeq" id="XP_001022405.1">
    <property type="nucleotide sequence ID" value="XM_001022405.2"/>
</dbReference>
<dbReference type="Proteomes" id="UP000009168">
    <property type="component" value="Unassembled WGS sequence"/>
</dbReference>
<evidence type="ECO:0000313" key="2">
    <source>
        <dbReference type="Proteomes" id="UP000009168"/>
    </source>
</evidence>
<dbReference type="EMBL" id="GG662547">
    <property type="protein sequence ID" value="EAS02160.1"/>
    <property type="molecule type" value="Genomic_DNA"/>
</dbReference>
<dbReference type="InParanoid" id="I7MGZ0"/>
<dbReference type="HOGENOM" id="CLU_421235_0_0_1"/>
<accession>I7MGZ0</accession>
<proteinExistence type="predicted"/>
<organism evidence="1 2">
    <name type="scientific">Tetrahymena thermophila (strain SB210)</name>
    <dbReference type="NCBI Taxonomy" id="312017"/>
    <lineage>
        <taxon>Eukaryota</taxon>
        <taxon>Sar</taxon>
        <taxon>Alveolata</taxon>
        <taxon>Ciliophora</taxon>
        <taxon>Intramacronucleata</taxon>
        <taxon>Oligohymenophorea</taxon>
        <taxon>Hymenostomatida</taxon>
        <taxon>Tetrahymenina</taxon>
        <taxon>Tetrahymenidae</taxon>
        <taxon>Tetrahymena</taxon>
    </lineage>
</organism>
<name>I7MGZ0_TETTS</name>
<keyword evidence="2" id="KW-1185">Reference proteome</keyword>
<evidence type="ECO:0000313" key="1">
    <source>
        <dbReference type="EMBL" id="EAS02160.1"/>
    </source>
</evidence>
<gene>
    <name evidence="1" type="ORF">TTHERM_00558420</name>
</gene>
<dbReference type="AlphaFoldDB" id="I7MGZ0"/>
<dbReference type="GeneID" id="7831608"/>